<name>W0GK96_9MOLU</name>
<protein>
    <submittedName>
        <fullName evidence="1">Uncharacterized protein</fullName>
    </submittedName>
</protein>
<reference evidence="1 2" key="1">
    <citation type="submission" date="2013-09" db="EMBL/GenBank/DDBJ databases">
        <title>Complete genome sequence of Spiroplasma mirum suckling mouse cataract agent.</title>
        <authorList>
            <person name="Landry C.A."/>
            <person name="Bastian F.O."/>
            <person name="Thune R.L."/>
        </authorList>
    </citation>
    <scope>NUCLEOTIDE SEQUENCE [LARGE SCALE GENOMIC DNA]</scope>
    <source>
        <strain evidence="1 2">SMCA</strain>
    </source>
</reference>
<dbReference type="EMBL" id="CP006720">
    <property type="protein sequence ID" value="AHI57619.1"/>
    <property type="molecule type" value="Genomic_DNA"/>
</dbReference>
<dbReference type="KEGG" id="smia:P344_01270"/>
<organism evidence="1 2">
    <name type="scientific">Spiroplasma mirum ATCC 29335</name>
    <dbReference type="NCBI Taxonomy" id="838561"/>
    <lineage>
        <taxon>Bacteria</taxon>
        <taxon>Bacillati</taxon>
        <taxon>Mycoplasmatota</taxon>
        <taxon>Mollicutes</taxon>
        <taxon>Entomoplasmatales</taxon>
        <taxon>Spiroplasmataceae</taxon>
        <taxon>Spiroplasma</taxon>
    </lineage>
</organism>
<dbReference type="AlphaFoldDB" id="W0GK96"/>
<dbReference type="PATRIC" id="fig|838561.3.peg.237"/>
<dbReference type="Proteomes" id="UP000019260">
    <property type="component" value="Chromosome"/>
</dbReference>
<evidence type="ECO:0000313" key="1">
    <source>
        <dbReference type="EMBL" id="AHI57619.1"/>
    </source>
</evidence>
<accession>W0GK96</accession>
<dbReference type="STRING" id="838561.P344_01270"/>
<keyword evidence="2" id="KW-1185">Reference proteome</keyword>
<evidence type="ECO:0000313" key="2">
    <source>
        <dbReference type="Proteomes" id="UP000019260"/>
    </source>
</evidence>
<dbReference type="KEGG" id="smir:SMM_0203"/>
<dbReference type="HOGENOM" id="CLU_2669212_0_0_14"/>
<sequence length="75" mass="8782">MIMSRHENLNLTQAEANSFISHDSVNNVLSNREINLGNNHSFIKLYTLYNQWKNWFATASQDEFKDSADFIQKDD</sequence>
<proteinExistence type="predicted"/>
<gene>
    <name evidence="1" type="ORF">P344_01270</name>
</gene>